<dbReference type="AlphaFoldDB" id="A0A9N7R4C7"/>
<proteinExistence type="predicted"/>
<dbReference type="PRINTS" id="PR01000">
    <property type="entry name" value="SREBPS2PTASE"/>
</dbReference>
<dbReference type="GO" id="GO:0012505">
    <property type="term" value="C:endomembrane system"/>
    <property type="evidence" value="ECO:0007669"/>
    <property type="project" value="UniProtKB-SubCell"/>
</dbReference>
<comment type="caution">
    <text evidence="8">The sequence shown here is derived from an EMBL/GenBank/DDBJ whole genome shotgun (WGS) entry which is preliminary data.</text>
</comment>
<dbReference type="GO" id="GO:1905897">
    <property type="term" value="P:regulation of response to endoplasmic reticulum stress"/>
    <property type="evidence" value="ECO:0007669"/>
    <property type="project" value="TreeGrafter"/>
</dbReference>
<evidence type="ECO:0000259" key="7">
    <source>
        <dbReference type="Pfam" id="PF02163"/>
    </source>
</evidence>
<feature type="transmembrane region" description="Helical" evidence="6">
    <location>
        <begin position="146"/>
        <end position="164"/>
    </location>
</feature>
<keyword evidence="2 6" id="KW-0812">Transmembrane</keyword>
<feature type="transmembrane region" description="Helical" evidence="6">
    <location>
        <begin position="497"/>
        <end position="518"/>
    </location>
</feature>
<dbReference type="OrthoDB" id="69989at2759"/>
<keyword evidence="9" id="KW-1185">Reference proteome</keyword>
<keyword evidence="4 6" id="KW-0472">Membrane</keyword>
<sequence length="519" mass="57944">MVNRIRGRRWSDQTLLPMRTTRQLFNTVSCWYCDFKFSTFNEPLFRFGRRHSRSLRVWFSLGTGFSLAALFGVTVIMVCEFVWAAFVYTGNNSPSDSLSLLGLSSLIAGLNISLPSMGYLSVSSVICVIVHEFGHALAAASEGVPLEYIAVFWAVLFPGALVAFNHASLQSLPRLASLRIYSAGIWHNAAFCAVCNLALLLLPFILSPFYVHGGNPMVLDVPSTSPLSGYLSPYDVIYSMDDIRIHTPQEWKQTIIFLTQKSRSSLYYSGISSNVGKGYCVPRSLCKMSIHLRLEKNETAICPSELVAFAPVICGGAQEETNNIYCLDAKDVVKLKKCGYYGDAQYPSNRSDCHLCTEVESCLAPVQQLGKGWIEITYSSPQCKHDTETSLFPDKKQSIRSEGENGCLQSFVFIGDLVSMAHSIHLTSYQPRFSIYFGTHLPNLLEKFLTCSFHVSLLLALLNSLPVYFLDGECILEANLNYLRFLSSKMKRTILRVWLLLGTSISMFFIVQSIFVVVS</sequence>
<feature type="domain" description="Peptidase M50" evidence="7">
    <location>
        <begin position="124"/>
        <end position="501"/>
    </location>
</feature>
<dbReference type="EMBL" id="CACSLK010012206">
    <property type="protein sequence ID" value="CAA0814444.1"/>
    <property type="molecule type" value="Genomic_DNA"/>
</dbReference>
<feature type="transmembrane region" description="Helical" evidence="6">
    <location>
        <begin position="185"/>
        <end position="206"/>
    </location>
</feature>
<dbReference type="GO" id="GO:0005737">
    <property type="term" value="C:cytoplasm"/>
    <property type="evidence" value="ECO:0007669"/>
    <property type="project" value="TreeGrafter"/>
</dbReference>
<dbReference type="PANTHER" id="PTHR13325">
    <property type="entry name" value="PROTEASE M50 MEMBRANE-BOUND TRANSCRIPTION FACTOR SITE 2 PROTEASE"/>
    <property type="match status" value="1"/>
</dbReference>
<dbReference type="GO" id="GO:0031293">
    <property type="term" value="P:membrane protein intracellular domain proteolysis"/>
    <property type="evidence" value="ECO:0007669"/>
    <property type="project" value="TreeGrafter"/>
</dbReference>
<evidence type="ECO:0000256" key="6">
    <source>
        <dbReference type="SAM" id="Phobius"/>
    </source>
</evidence>
<name>A0A9N7R4C7_STRHE</name>
<reference evidence="8" key="1">
    <citation type="submission" date="2019-12" db="EMBL/GenBank/DDBJ databases">
        <authorList>
            <person name="Scholes J."/>
        </authorList>
    </citation>
    <scope>NUCLEOTIDE SEQUENCE</scope>
</reference>
<dbReference type="InterPro" id="IPR001193">
    <property type="entry name" value="MBTPS2"/>
</dbReference>
<keyword evidence="3 6" id="KW-1133">Transmembrane helix</keyword>
<accession>A0A9N7R4C7</accession>
<dbReference type="GO" id="GO:0004222">
    <property type="term" value="F:metalloendopeptidase activity"/>
    <property type="evidence" value="ECO:0007669"/>
    <property type="project" value="InterPro"/>
</dbReference>
<evidence type="ECO:0000313" key="8">
    <source>
        <dbReference type="EMBL" id="CAA0814444.1"/>
    </source>
</evidence>
<dbReference type="Proteomes" id="UP001153555">
    <property type="component" value="Unassembled WGS sequence"/>
</dbReference>
<organism evidence="8 9">
    <name type="scientific">Striga hermonthica</name>
    <name type="common">Purple witchweed</name>
    <name type="synonym">Buchnera hermonthica</name>
    <dbReference type="NCBI Taxonomy" id="68872"/>
    <lineage>
        <taxon>Eukaryota</taxon>
        <taxon>Viridiplantae</taxon>
        <taxon>Streptophyta</taxon>
        <taxon>Embryophyta</taxon>
        <taxon>Tracheophyta</taxon>
        <taxon>Spermatophyta</taxon>
        <taxon>Magnoliopsida</taxon>
        <taxon>eudicotyledons</taxon>
        <taxon>Gunneridae</taxon>
        <taxon>Pentapetalae</taxon>
        <taxon>asterids</taxon>
        <taxon>lamiids</taxon>
        <taxon>Lamiales</taxon>
        <taxon>Orobanchaceae</taxon>
        <taxon>Buchnereae</taxon>
        <taxon>Striga</taxon>
    </lineage>
</organism>
<feature type="transmembrane region" description="Helical" evidence="6">
    <location>
        <begin position="119"/>
        <end position="140"/>
    </location>
</feature>
<gene>
    <name evidence="8" type="ORF">SHERM_14736</name>
</gene>
<evidence type="ECO:0000256" key="1">
    <source>
        <dbReference type="ARBA" id="ARBA00004127"/>
    </source>
</evidence>
<comment type="subcellular location">
    <subcellularLocation>
        <location evidence="1">Endomembrane system</location>
        <topology evidence="1">Multi-pass membrane protein</topology>
    </subcellularLocation>
</comment>
<dbReference type="InterPro" id="IPR008915">
    <property type="entry name" value="Peptidase_M50"/>
</dbReference>
<evidence type="ECO:0000256" key="5">
    <source>
        <dbReference type="ARBA" id="ARBA00032658"/>
    </source>
</evidence>
<dbReference type="Pfam" id="PF02163">
    <property type="entry name" value="Peptidase_M50"/>
    <property type="match status" value="1"/>
</dbReference>
<evidence type="ECO:0000256" key="2">
    <source>
        <dbReference type="ARBA" id="ARBA00022692"/>
    </source>
</evidence>
<protein>
    <recommendedName>
        <fullName evidence="5">Endopeptidase S2P</fullName>
    </recommendedName>
</protein>
<dbReference type="PANTHER" id="PTHR13325:SF3">
    <property type="entry name" value="MEMBRANE-BOUND TRANSCRIPTION FACTOR SITE-2 PROTEASE"/>
    <property type="match status" value="1"/>
</dbReference>
<feature type="transmembrane region" description="Helical" evidence="6">
    <location>
        <begin position="57"/>
        <end position="86"/>
    </location>
</feature>
<dbReference type="GO" id="GO:0016020">
    <property type="term" value="C:membrane"/>
    <property type="evidence" value="ECO:0007669"/>
    <property type="project" value="InterPro"/>
</dbReference>
<evidence type="ECO:0000256" key="4">
    <source>
        <dbReference type="ARBA" id="ARBA00023136"/>
    </source>
</evidence>
<evidence type="ECO:0000313" key="9">
    <source>
        <dbReference type="Proteomes" id="UP001153555"/>
    </source>
</evidence>
<evidence type="ECO:0000256" key="3">
    <source>
        <dbReference type="ARBA" id="ARBA00022989"/>
    </source>
</evidence>